<dbReference type="GO" id="GO:0008270">
    <property type="term" value="F:zinc ion binding"/>
    <property type="evidence" value="ECO:0007669"/>
    <property type="project" value="InterPro"/>
</dbReference>
<keyword evidence="2" id="KW-0255">Endonuclease</keyword>
<dbReference type="KEGG" id="cei:CEPID_05730"/>
<dbReference type="CDD" id="cd00085">
    <property type="entry name" value="HNHc"/>
    <property type="match status" value="1"/>
</dbReference>
<dbReference type="InterPro" id="IPR003615">
    <property type="entry name" value="HNH_nuc"/>
</dbReference>
<proteinExistence type="predicted"/>
<keyword evidence="2" id="KW-0540">Nuclease</keyword>
<dbReference type="GO" id="GO:0004519">
    <property type="term" value="F:endonuclease activity"/>
    <property type="evidence" value="ECO:0007669"/>
    <property type="project" value="UniProtKB-KW"/>
</dbReference>
<keyword evidence="3" id="KW-1185">Reference proteome</keyword>
<dbReference type="RefSeq" id="WP_047240105.1">
    <property type="nucleotide sequence ID" value="NZ_CP011541.1"/>
</dbReference>
<evidence type="ECO:0000259" key="1">
    <source>
        <dbReference type="Pfam" id="PF01844"/>
    </source>
</evidence>
<evidence type="ECO:0000313" key="2">
    <source>
        <dbReference type="EMBL" id="AKK03010.1"/>
    </source>
</evidence>
<accession>A0A0G3GR05</accession>
<sequence length="374" mass="41149">MTDAFLAFAAAHTPGIAIVDACARHASKLGIDKLSADTGIPPLEIRAHLEAHKQLSPHRELAATLGIPLDTLLLVSTWSKRVLPDDIPVLLRAVENTTYTEAEDHLRAATRELNRGKNRTRPRGSVAVAKRPDYWGRRRVSFYLTDAEHADMKANAGAYIAAAREKDPTLSYGQALHMWLLRQLTTPVSEARKTYKPVLLMPVDSSLTWERGYLVTADGVRVDPVELLKAQLDDTGWALQTALDATGTAQAITVARIQNTRFSTGEHRMIAALDTLVCSWPGCHHIAMDCQAHHIHPAAQGGETSWENLAPLCKKHNGMNDDLRTVRNGRIIRGNGGYPGHQRRPGDPVRYSANDLLTAGWRGLTYDAYARAST</sequence>
<organism evidence="2 3">
    <name type="scientific">Corynebacterium epidermidicanis</name>
    <dbReference type="NCBI Taxonomy" id="1050174"/>
    <lineage>
        <taxon>Bacteria</taxon>
        <taxon>Bacillati</taxon>
        <taxon>Actinomycetota</taxon>
        <taxon>Actinomycetes</taxon>
        <taxon>Mycobacteriales</taxon>
        <taxon>Corynebacteriaceae</taxon>
        <taxon>Corynebacterium</taxon>
    </lineage>
</organism>
<evidence type="ECO:0000313" key="3">
    <source>
        <dbReference type="Proteomes" id="UP000035368"/>
    </source>
</evidence>
<feature type="domain" description="HNH" evidence="1">
    <location>
        <begin position="278"/>
        <end position="315"/>
    </location>
</feature>
<dbReference type="Proteomes" id="UP000035368">
    <property type="component" value="Chromosome"/>
</dbReference>
<reference evidence="2 3" key="1">
    <citation type="submission" date="2015-05" db="EMBL/GenBank/DDBJ databases">
        <title>Complete genome sequence of Corynebacterium epidermidicanis DSM 45586, isolated from the skin of a dog suffering from pruritus.</title>
        <authorList>
            <person name="Ruckert C."/>
            <person name="Albersmeier A."/>
            <person name="Winkler A."/>
            <person name="Tauch A."/>
        </authorList>
    </citation>
    <scope>NUCLEOTIDE SEQUENCE [LARGE SCALE GENOMIC DNA]</scope>
    <source>
        <strain evidence="2 3">DSM 45586</strain>
    </source>
</reference>
<name>A0A0G3GR05_9CORY</name>
<dbReference type="Gene3D" id="1.10.30.50">
    <property type="match status" value="1"/>
</dbReference>
<dbReference type="EMBL" id="CP011541">
    <property type="protein sequence ID" value="AKK03010.1"/>
    <property type="molecule type" value="Genomic_DNA"/>
</dbReference>
<dbReference type="AlphaFoldDB" id="A0A0G3GR05"/>
<dbReference type="GO" id="GO:0003676">
    <property type="term" value="F:nucleic acid binding"/>
    <property type="evidence" value="ECO:0007669"/>
    <property type="project" value="InterPro"/>
</dbReference>
<dbReference type="OrthoDB" id="4412276at2"/>
<dbReference type="InterPro" id="IPR002711">
    <property type="entry name" value="HNH"/>
</dbReference>
<gene>
    <name evidence="2" type="ORF">CEPID_05730</name>
</gene>
<protein>
    <submittedName>
        <fullName evidence="2">HNH endonuclease</fullName>
    </submittedName>
</protein>
<dbReference type="Pfam" id="PF01844">
    <property type="entry name" value="HNH"/>
    <property type="match status" value="1"/>
</dbReference>
<keyword evidence="2" id="KW-0378">Hydrolase</keyword>
<dbReference type="PATRIC" id="fig|1050174.4.peg.1158"/>